<dbReference type="Gene3D" id="1.10.3860.10">
    <property type="entry name" value="Sodium:dicarboxylate symporter"/>
    <property type="match status" value="1"/>
</dbReference>
<reference evidence="8 9" key="1">
    <citation type="submission" date="2014-03" db="EMBL/GenBank/DDBJ databases">
        <title>Draft genome of the hookworm Oesophagostomum dentatum.</title>
        <authorList>
            <person name="Mitreva M."/>
        </authorList>
    </citation>
    <scope>NUCLEOTIDE SEQUENCE [LARGE SCALE GENOMIC DNA]</scope>
    <source>
        <strain evidence="8 9">OD-Hann</strain>
    </source>
</reference>
<dbReference type="GO" id="GO:0015501">
    <property type="term" value="F:glutamate:sodium symporter activity"/>
    <property type="evidence" value="ECO:0007669"/>
    <property type="project" value="TreeGrafter"/>
</dbReference>
<evidence type="ECO:0000256" key="6">
    <source>
        <dbReference type="ARBA" id="ARBA00023136"/>
    </source>
</evidence>
<protein>
    <recommendedName>
        <fullName evidence="7">Amino acid transporter</fullName>
    </recommendedName>
</protein>
<keyword evidence="3 7" id="KW-0813">Transport</keyword>
<dbReference type="EMBL" id="KN610545">
    <property type="protein sequence ID" value="KHJ77658.1"/>
    <property type="molecule type" value="Genomic_DNA"/>
</dbReference>
<dbReference type="OrthoDB" id="5877963at2759"/>
<evidence type="ECO:0000256" key="3">
    <source>
        <dbReference type="ARBA" id="ARBA00022448"/>
    </source>
</evidence>
<dbReference type="InterPro" id="IPR036458">
    <property type="entry name" value="Na:dicarbo_symporter_sf"/>
</dbReference>
<dbReference type="Pfam" id="PF00375">
    <property type="entry name" value="SDF"/>
    <property type="match status" value="1"/>
</dbReference>
<keyword evidence="6 7" id="KW-0472">Membrane</keyword>
<dbReference type="GO" id="GO:0005886">
    <property type="term" value="C:plasma membrane"/>
    <property type="evidence" value="ECO:0007669"/>
    <property type="project" value="TreeGrafter"/>
</dbReference>
<gene>
    <name evidence="8" type="ORF">OESDEN_22722</name>
</gene>
<evidence type="ECO:0000256" key="2">
    <source>
        <dbReference type="ARBA" id="ARBA00006148"/>
    </source>
</evidence>
<proteinExistence type="inferred from homology"/>
<evidence type="ECO:0000256" key="5">
    <source>
        <dbReference type="ARBA" id="ARBA00022989"/>
    </source>
</evidence>
<dbReference type="AlphaFoldDB" id="A0A0B1RX85"/>
<dbReference type="PANTHER" id="PTHR11958:SF63">
    <property type="entry name" value="AMINO ACID TRANSPORTER"/>
    <property type="match status" value="1"/>
</dbReference>
<comment type="subcellular location">
    <subcellularLocation>
        <location evidence="1 7">Membrane</location>
        <topology evidence="1 7">Multi-pass membrane protein</topology>
    </subcellularLocation>
</comment>
<dbReference type="SUPFAM" id="SSF118215">
    <property type="entry name" value="Proton glutamate symport protein"/>
    <property type="match status" value="1"/>
</dbReference>
<feature type="transmembrane region" description="Helical" evidence="7">
    <location>
        <begin position="159"/>
        <end position="184"/>
    </location>
</feature>
<feature type="transmembrane region" description="Helical" evidence="7">
    <location>
        <begin position="196"/>
        <end position="213"/>
    </location>
</feature>
<keyword evidence="5 7" id="KW-1133">Transmembrane helix</keyword>
<dbReference type="PANTHER" id="PTHR11958">
    <property type="entry name" value="SODIUM/DICARBOXYLATE SYMPORTER-RELATED"/>
    <property type="match status" value="1"/>
</dbReference>
<evidence type="ECO:0000256" key="1">
    <source>
        <dbReference type="ARBA" id="ARBA00004141"/>
    </source>
</evidence>
<dbReference type="InterPro" id="IPR050746">
    <property type="entry name" value="DAACS"/>
</dbReference>
<feature type="transmembrane region" description="Helical" evidence="7">
    <location>
        <begin position="219"/>
        <end position="239"/>
    </location>
</feature>
<dbReference type="PRINTS" id="PR00173">
    <property type="entry name" value="EDTRNSPORT"/>
</dbReference>
<keyword evidence="4 7" id="KW-0812">Transmembrane</keyword>
<evidence type="ECO:0000313" key="9">
    <source>
        <dbReference type="Proteomes" id="UP000053660"/>
    </source>
</evidence>
<dbReference type="Proteomes" id="UP000053660">
    <property type="component" value="Unassembled WGS sequence"/>
</dbReference>
<feature type="transmembrane region" description="Helical" evidence="7">
    <location>
        <begin position="12"/>
        <end position="32"/>
    </location>
</feature>
<dbReference type="GO" id="GO:0015175">
    <property type="term" value="F:neutral L-amino acid transmembrane transporter activity"/>
    <property type="evidence" value="ECO:0007669"/>
    <property type="project" value="TreeGrafter"/>
</dbReference>
<dbReference type="InterPro" id="IPR001991">
    <property type="entry name" value="Na-dicarboxylate_symporter"/>
</dbReference>
<comment type="similarity">
    <text evidence="2 7">Belongs to the dicarboxylate/amino acid:cation symporter (DAACS) (TC 2.A.23) family.</text>
</comment>
<sequence>MFLSFDDINHYRLFSGIVVFSTALGVAISSAGPAGLPLAHFFLAFDVVITKLMSWIMWLGIVGIPSMIAHKLLQVADFEGTFRMLGMFILCVILGLAIISFVTLPLVYLVIIKRNPFKFIKALSKALIHGIATSSSAASLPVTLECVKDLNVDPRVAKFVLTVGTILATIGTASYEAIAPIFIAQMNGITLDIGQLITLCVTASLASAGAATVPSSALITMIIVLSALGLPIDSISLIFT</sequence>
<evidence type="ECO:0000256" key="7">
    <source>
        <dbReference type="RuleBase" id="RU361216"/>
    </source>
</evidence>
<evidence type="ECO:0000313" key="8">
    <source>
        <dbReference type="EMBL" id="KHJ77658.1"/>
    </source>
</evidence>
<dbReference type="GO" id="GO:0005313">
    <property type="term" value="F:L-glutamate transmembrane transporter activity"/>
    <property type="evidence" value="ECO:0007669"/>
    <property type="project" value="TreeGrafter"/>
</dbReference>
<keyword evidence="9" id="KW-1185">Reference proteome</keyword>
<feature type="non-terminal residue" evidence="8">
    <location>
        <position position="240"/>
    </location>
</feature>
<accession>A0A0B1RX85</accession>
<feature type="transmembrane region" description="Helical" evidence="7">
    <location>
        <begin position="85"/>
        <end position="111"/>
    </location>
</feature>
<feature type="transmembrane region" description="Helical" evidence="7">
    <location>
        <begin position="52"/>
        <end position="73"/>
    </location>
</feature>
<name>A0A0B1RX85_OESDE</name>
<organism evidence="8 9">
    <name type="scientific">Oesophagostomum dentatum</name>
    <name type="common">Nodular worm</name>
    <dbReference type="NCBI Taxonomy" id="61180"/>
    <lineage>
        <taxon>Eukaryota</taxon>
        <taxon>Metazoa</taxon>
        <taxon>Ecdysozoa</taxon>
        <taxon>Nematoda</taxon>
        <taxon>Chromadorea</taxon>
        <taxon>Rhabditida</taxon>
        <taxon>Rhabditina</taxon>
        <taxon>Rhabditomorpha</taxon>
        <taxon>Strongyloidea</taxon>
        <taxon>Strongylidae</taxon>
        <taxon>Oesophagostomum</taxon>
    </lineage>
</organism>
<keyword evidence="7" id="KW-0769">Symport</keyword>
<evidence type="ECO:0000256" key="4">
    <source>
        <dbReference type="ARBA" id="ARBA00022692"/>
    </source>
</evidence>